<accession>A0A4Z2G8D8</accession>
<proteinExistence type="predicted"/>
<comment type="caution">
    <text evidence="2">The sequence shown here is derived from an EMBL/GenBank/DDBJ whole genome shotgun (WGS) entry which is preliminary data.</text>
</comment>
<evidence type="ECO:0000313" key="3">
    <source>
        <dbReference type="Proteomes" id="UP000314294"/>
    </source>
</evidence>
<name>A0A4Z2G8D8_9TELE</name>
<keyword evidence="3" id="KW-1185">Reference proteome</keyword>
<gene>
    <name evidence="2" type="ORF">EYF80_040531</name>
</gene>
<evidence type="ECO:0000313" key="2">
    <source>
        <dbReference type="EMBL" id="TNN49233.1"/>
    </source>
</evidence>
<protein>
    <submittedName>
        <fullName evidence="2">Uncharacterized protein</fullName>
    </submittedName>
</protein>
<organism evidence="2 3">
    <name type="scientific">Liparis tanakae</name>
    <name type="common">Tanaka's snailfish</name>
    <dbReference type="NCBI Taxonomy" id="230148"/>
    <lineage>
        <taxon>Eukaryota</taxon>
        <taxon>Metazoa</taxon>
        <taxon>Chordata</taxon>
        <taxon>Craniata</taxon>
        <taxon>Vertebrata</taxon>
        <taxon>Euteleostomi</taxon>
        <taxon>Actinopterygii</taxon>
        <taxon>Neopterygii</taxon>
        <taxon>Teleostei</taxon>
        <taxon>Neoteleostei</taxon>
        <taxon>Acanthomorphata</taxon>
        <taxon>Eupercaria</taxon>
        <taxon>Perciformes</taxon>
        <taxon>Cottioidei</taxon>
        <taxon>Cottales</taxon>
        <taxon>Liparidae</taxon>
        <taxon>Liparis</taxon>
    </lineage>
</organism>
<feature type="region of interest" description="Disordered" evidence="1">
    <location>
        <begin position="1"/>
        <end position="40"/>
    </location>
</feature>
<dbReference type="EMBL" id="SRLO01000663">
    <property type="protein sequence ID" value="TNN49233.1"/>
    <property type="molecule type" value="Genomic_DNA"/>
</dbReference>
<sequence length="73" mass="7947">MSYRYEHDVSWGTRDPVGSVEARPPRRALRGGGGGGGGRLCTEESSAARRLHGGVITQHIFICRPIAFLPLEQ</sequence>
<feature type="compositionally biased region" description="Gly residues" evidence="1">
    <location>
        <begin position="30"/>
        <end position="39"/>
    </location>
</feature>
<reference evidence="2 3" key="1">
    <citation type="submission" date="2019-03" db="EMBL/GenBank/DDBJ databases">
        <title>First draft genome of Liparis tanakae, snailfish: a comprehensive survey of snailfish specific genes.</title>
        <authorList>
            <person name="Kim W."/>
            <person name="Song I."/>
            <person name="Jeong J.-H."/>
            <person name="Kim D."/>
            <person name="Kim S."/>
            <person name="Ryu S."/>
            <person name="Song J.Y."/>
            <person name="Lee S.K."/>
        </authorList>
    </citation>
    <scope>NUCLEOTIDE SEQUENCE [LARGE SCALE GENOMIC DNA]</scope>
    <source>
        <tissue evidence="2">Muscle</tissue>
    </source>
</reference>
<dbReference type="Proteomes" id="UP000314294">
    <property type="component" value="Unassembled WGS sequence"/>
</dbReference>
<dbReference type="AlphaFoldDB" id="A0A4Z2G8D8"/>
<evidence type="ECO:0000256" key="1">
    <source>
        <dbReference type="SAM" id="MobiDB-lite"/>
    </source>
</evidence>